<dbReference type="SUPFAM" id="SSF47413">
    <property type="entry name" value="lambda repressor-like DNA-binding domains"/>
    <property type="match status" value="1"/>
</dbReference>
<dbReference type="EMBL" id="MLQS01000035">
    <property type="protein sequence ID" value="OIJ16502.1"/>
    <property type="molecule type" value="Genomic_DNA"/>
</dbReference>
<dbReference type="Pfam" id="PF01381">
    <property type="entry name" value="HTH_3"/>
    <property type="match status" value="1"/>
</dbReference>
<dbReference type="SMART" id="SM00530">
    <property type="entry name" value="HTH_XRE"/>
    <property type="match status" value="1"/>
</dbReference>
<dbReference type="InterPro" id="IPR010982">
    <property type="entry name" value="Lambda_DNA-bd_dom_sf"/>
</dbReference>
<dbReference type="RefSeq" id="WP_071391122.1">
    <property type="nucleotide sequence ID" value="NZ_MLQS01000035.1"/>
</dbReference>
<name>A0A1S2LVE6_9BACI</name>
<accession>A0A1S2LVE6</accession>
<reference evidence="2 3" key="1">
    <citation type="submission" date="2016-10" db="EMBL/GenBank/DDBJ databases">
        <title>Draft genome sequences of four alkaliphilic bacteria belonging to the Anaerobacillus genus.</title>
        <authorList>
            <person name="Bassil N.M."/>
            <person name="Lloyd J.R."/>
        </authorList>
    </citation>
    <scope>NUCLEOTIDE SEQUENCE [LARGE SCALE GENOMIC DNA]</scope>
    <source>
        <strain evidence="2 3">DSM 22531</strain>
    </source>
</reference>
<dbReference type="STRING" id="472963.BKP45_21075"/>
<dbReference type="OrthoDB" id="9814553at2"/>
<dbReference type="PROSITE" id="PS50943">
    <property type="entry name" value="HTH_CROC1"/>
    <property type="match status" value="1"/>
</dbReference>
<dbReference type="AlphaFoldDB" id="A0A1S2LVE6"/>
<keyword evidence="3" id="KW-1185">Reference proteome</keyword>
<evidence type="ECO:0000259" key="1">
    <source>
        <dbReference type="PROSITE" id="PS50943"/>
    </source>
</evidence>
<dbReference type="CDD" id="cd00093">
    <property type="entry name" value="HTH_XRE"/>
    <property type="match status" value="1"/>
</dbReference>
<dbReference type="GO" id="GO:0003677">
    <property type="term" value="F:DNA binding"/>
    <property type="evidence" value="ECO:0007669"/>
    <property type="project" value="InterPro"/>
</dbReference>
<sequence>MTLLEYLRKEMGMSQVQLSKKISVNPTAITQIERGNRKSWPKLRKQLSQVFGVDENLLFDSDGWPRKINVDF</sequence>
<comment type="caution">
    <text evidence="2">The sequence shown here is derived from an EMBL/GenBank/DDBJ whole genome shotgun (WGS) entry which is preliminary data.</text>
</comment>
<dbReference type="InterPro" id="IPR001387">
    <property type="entry name" value="Cro/C1-type_HTH"/>
</dbReference>
<gene>
    <name evidence="2" type="ORF">BKP45_21075</name>
</gene>
<feature type="domain" description="HTH cro/C1-type" evidence="1">
    <location>
        <begin position="4"/>
        <end position="58"/>
    </location>
</feature>
<dbReference type="Gene3D" id="1.10.260.40">
    <property type="entry name" value="lambda repressor-like DNA-binding domains"/>
    <property type="match status" value="1"/>
</dbReference>
<evidence type="ECO:0000313" key="3">
    <source>
        <dbReference type="Proteomes" id="UP000180057"/>
    </source>
</evidence>
<organism evidence="2 3">
    <name type="scientific">Anaerobacillus alkalidiazotrophicus</name>
    <dbReference type="NCBI Taxonomy" id="472963"/>
    <lineage>
        <taxon>Bacteria</taxon>
        <taxon>Bacillati</taxon>
        <taxon>Bacillota</taxon>
        <taxon>Bacilli</taxon>
        <taxon>Bacillales</taxon>
        <taxon>Bacillaceae</taxon>
        <taxon>Anaerobacillus</taxon>
    </lineage>
</organism>
<evidence type="ECO:0000313" key="2">
    <source>
        <dbReference type="EMBL" id="OIJ16502.1"/>
    </source>
</evidence>
<proteinExistence type="predicted"/>
<protein>
    <submittedName>
        <fullName evidence="2">Transcriptional regulator</fullName>
    </submittedName>
</protein>
<dbReference type="Proteomes" id="UP000180057">
    <property type="component" value="Unassembled WGS sequence"/>
</dbReference>